<dbReference type="GO" id="GO:0022625">
    <property type="term" value="C:cytosolic large ribosomal subunit"/>
    <property type="evidence" value="ECO:0007669"/>
    <property type="project" value="TreeGrafter"/>
</dbReference>
<keyword evidence="3" id="KW-0687">Ribonucleoprotein</keyword>
<keyword evidence="2 6" id="KW-0689">Ribosomal protein</keyword>
<evidence type="ECO:0000256" key="3">
    <source>
        <dbReference type="ARBA" id="ARBA00023274"/>
    </source>
</evidence>
<dbReference type="InterPro" id="IPR001684">
    <property type="entry name" value="Ribosomal_bL27"/>
</dbReference>
<evidence type="ECO:0000256" key="4">
    <source>
        <dbReference type="ARBA" id="ARBA00035175"/>
    </source>
</evidence>
<dbReference type="InterPro" id="IPR018261">
    <property type="entry name" value="Ribosomal_bL27_CS"/>
</dbReference>
<dbReference type="Gene3D" id="2.40.50.100">
    <property type="match status" value="1"/>
</dbReference>
<name>A0A1F8G4G5_9BACT</name>
<dbReference type="PANTHER" id="PTHR15893:SF0">
    <property type="entry name" value="LARGE RIBOSOMAL SUBUNIT PROTEIN BL27M"/>
    <property type="match status" value="1"/>
</dbReference>
<dbReference type="AlphaFoldDB" id="A0A1F8G4G5"/>
<proteinExistence type="inferred from homology"/>
<gene>
    <name evidence="6" type="ORF">A3F25_03220</name>
</gene>
<dbReference type="STRING" id="1802689.A3F25_03220"/>
<evidence type="ECO:0000313" key="7">
    <source>
        <dbReference type="Proteomes" id="UP000177478"/>
    </source>
</evidence>
<protein>
    <recommendedName>
        <fullName evidence="4">Large ribosomal subunit protein bL27</fullName>
    </recommendedName>
    <alternativeName>
        <fullName evidence="5">50S ribosomal protein L27</fullName>
    </alternativeName>
</protein>
<dbReference type="Proteomes" id="UP000177478">
    <property type="component" value="Unassembled WGS sequence"/>
</dbReference>
<dbReference type="EMBL" id="MGKD01000016">
    <property type="protein sequence ID" value="OGN19419.1"/>
    <property type="molecule type" value="Genomic_DNA"/>
</dbReference>
<dbReference type="Pfam" id="PF01016">
    <property type="entry name" value="Ribosomal_L27"/>
    <property type="match status" value="1"/>
</dbReference>
<dbReference type="PRINTS" id="PR00063">
    <property type="entry name" value="RIBOSOMALL27"/>
</dbReference>
<comment type="caution">
    <text evidence="6">The sequence shown here is derived from an EMBL/GenBank/DDBJ whole genome shotgun (WGS) entry which is preliminary data.</text>
</comment>
<dbReference type="PROSITE" id="PS00831">
    <property type="entry name" value="RIBOSOMAL_L27"/>
    <property type="match status" value="1"/>
</dbReference>
<evidence type="ECO:0000256" key="5">
    <source>
        <dbReference type="ARBA" id="ARBA00035477"/>
    </source>
</evidence>
<accession>A0A1F8G4G5</accession>
<sequence>MAHTKAIGTTSLGRDSQPKYLGIKLSDGQTAKIGNVILRQRGTRYIAGTGVRVGRDHTIYAIANGKVKFATKQMLKQNGSRKVMKVVSVCPATGN</sequence>
<evidence type="ECO:0000256" key="2">
    <source>
        <dbReference type="ARBA" id="ARBA00022980"/>
    </source>
</evidence>
<evidence type="ECO:0000256" key="1">
    <source>
        <dbReference type="ARBA" id="ARBA00010797"/>
    </source>
</evidence>
<dbReference type="PANTHER" id="PTHR15893">
    <property type="entry name" value="RIBOSOMAL PROTEIN L27"/>
    <property type="match status" value="1"/>
</dbReference>
<dbReference type="GO" id="GO:0006412">
    <property type="term" value="P:translation"/>
    <property type="evidence" value="ECO:0007669"/>
    <property type="project" value="InterPro"/>
</dbReference>
<organism evidence="6 7">
    <name type="scientific">Candidatus Yanofskybacteria bacterium RIFCSPHIGHO2_12_FULL_45_19b</name>
    <dbReference type="NCBI Taxonomy" id="1802689"/>
    <lineage>
        <taxon>Bacteria</taxon>
        <taxon>Candidatus Yanofskyibacteriota</taxon>
    </lineage>
</organism>
<dbReference type="SUPFAM" id="SSF110324">
    <property type="entry name" value="Ribosomal L27 protein-like"/>
    <property type="match status" value="1"/>
</dbReference>
<evidence type="ECO:0000313" key="6">
    <source>
        <dbReference type="EMBL" id="OGN19419.1"/>
    </source>
</evidence>
<dbReference type="GO" id="GO:0003735">
    <property type="term" value="F:structural constituent of ribosome"/>
    <property type="evidence" value="ECO:0007669"/>
    <property type="project" value="InterPro"/>
</dbReference>
<reference evidence="6 7" key="1">
    <citation type="journal article" date="2016" name="Nat. Commun.">
        <title>Thousands of microbial genomes shed light on interconnected biogeochemical processes in an aquifer system.</title>
        <authorList>
            <person name="Anantharaman K."/>
            <person name="Brown C.T."/>
            <person name="Hug L.A."/>
            <person name="Sharon I."/>
            <person name="Castelle C.J."/>
            <person name="Probst A.J."/>
            <person name="Thomas B.C."/>
            <person name="Singh A."/>
            <person name="Wilkins M.J."/>
            <person name="Karaoz U."/>
            <person name="Brodie E.L."/>
            <person name="Williams K.H."/>
            <person name="Hubbard S.S."/>
            <person name="Banfield J.F."/>
        </authorList>
    </citation>
    <scope>NUCLEOTIDE SEQUENCE [LARGE SCALE GENOMIC DNA]</scope>
</reference>
<comment type="similarity">
    <text evidence="1">Belongs to the bacterial ribosomal protein bL27 family.</text>
</comment>